<feature type="transmembrane region" description="Helical" evidence="2">
    <location>
        <begin position="361"/>
        <end position="394"/>
    </location>
</feature>
<feature type="compositionally biased region" description="Basic and acidic residues" evidence="1">
    <location>
        <begin position="818"/>
        <end position="844"/>
    </location>
</feature>
<organism evidence="3 4">
    <name type="scientific">Candidatus Falkowbacteria bacterium RIFOXYA2_FULL_38_12</name>
    <dbReference type="NCBI Taxonomy" id="1797993"/>
    <lineage>
        <taxon>Bacteria</taxon>
        <taxon>Candidatus Falkowiibacteriota</taxon>
    </lineage>
</organism>
<sequence length="966" mass="107299">MIIFSRLKNFIYKISSGVSKKIGGKKKIFAMVLSLILIGLIFVIPQIIFAQDGATPATPPPAGVSGGGGGVSGGGVGGAAGGGGAGGSTGLEGVVADFLIAIFRIFLYVGGNLLLFMTKALIAFCSYNDFANSTAVISGWVIVRDLVNMFFVVVLLVIAIATILKIESYSYKKMLGRLVLMAVLVNFSKTISLLFIDFAQVVMMTFVNGFQAAGGGNFVTALGLTEILAVRNTATAAELSSFTTAGAYLLGLIMIIISTVVVGMMLVILVMRMIVLWILIVLSPLAFFLSIIPQAKKYADQWWSMFTEYVLVGPILAFFLWLSLVSVTSLSETDKPRFEEDTPETQQDVGISAIGSQDNLISFAIAIGMLVGGLTMTGKMGVIGAGIGVGVLAGAKRMGMGAARSAGKVGKWGGKKAFNYAGRKYNERGLPNPVAFFRAWGQRSEEKNKQAKEDATARSRGYVDYLASKKFLGIGGTGVRLPHEDMIKRKREAEHTKEWSHMQEKQKAKILEQLWGKTDHESVDMRRSLMTAMAAEGHLDDALETDFFRKELDVDKIDKKAIDKLLKAGCGTDQQGLRAIYDIGELGKKIGHFEYVGASDIDSDGKWKENDENSSKTRAWAEISKVKSRDQLSVAPHNFGVKSWDESANGGKGDWQWSMDTEDEESFENMNWDNRFVTKESQEIIRYSQDRATNLVGYNMVSGEFDVNEGNKEGIKKRWETGRVAVEALEEKAGKKGVNYNGKHFDSFRIFMHDPNGANLPKTDEEIKEEEEERKAKEKKERAEATEKRKAEREEASQKEERVGKIDVVVSSGGGARTSEDKEEMNNIRMEIEKRKETKGRREQVDKRLDENIKRKKKISSSERYNELYEKVIIKGEELNEEEQQQMDAFDREDEEILKESIALHKERDELMDSNEINDAIKGLEKNLKMTMEGKDKTLKDRQRKEVMVAKLQGSIKKLQERLKKK</sequence>
<feature type="transmembrane region" description="Helical" evidence="2">
    <location>
        <begin position="202"/>
        <end position="224"/>
    </location>
</feature>
<dbReference type="Proteomes" id="UP000177407">
    <property type="component" value="Unassembled WGS sequence"/>
</dbReference>
<feature type="compositionally biased region" description="Basic and acidic residues" evidence="1">
    <location>
        <begin position="773"/>
        <end position="805"/>
    </location>
</feature>
<feature type="region of interest" description="Disordered" evidence="1">
    <location>
        <begin position="752"/>
        <end position="844"/>
    </location>
</feature>
<feature type="transmembrane region" description="Helical" evidence="2">
    <location>
        <begin position="305"/>
        <end position="324"/>
    </location>
</feature>
<reference evidence="3 4" key="1">
    <citation type="journal article" date="2016" name="Nat. Commun.">
        <title>Thousands of microbial genomes shed light on interconnected biogeochemical processes in an aquifer system.</title>
        <authorList>
            <person name="Anantharaman K."/>
            <person name="Brown C.T."/>
            <person name="Hug L.A."/>
            <person name="Sharon I."/>
            <person name="Castelle C.J."/>
            <person name="Probst A.J."/>
            <person name="Thomas B.C."/>
            <person name="Singh A."/>
            <person name="Wilkins M.J."/>
            <person name="Karaoz U."/>
            <person name="Brodie E.L."/>
            <person name="Williams K.H."/>
            <person name="Hubbard S.S."/>
            <person name="Banfield J.F."/>
        </authorList>
    </citation>
    <scope>NUCLEOTIDE SEQUENCE [LARGE SCALE GENOMIC DNA]</scope>
</reference>
<name>A0A1F5S2A8_9BACT</name>
<dbReference type="AlphaFoldDB" id="A0A1F5S2A8"/>
<keyword evidence="2" id="KW-0812">Transmembrane</keyword>
<feature type="transmembrane region" description="Helical" evidence="2">
    <location>
        <begin position="149"/>
        <end position="166"/>
    </location>
</feature>
<feature type="transmembrane region" description="Helical" evidence="2">
    <location>
        <begin position="274"/>
        <end position="293"/>
    </location>
</feature>
<accession>A0A1F5S2A8</accession>
<feature type="transmembrane region" description="Helical" evidence="2">
    <location>
        <begin position="28"/>
        <end position="49"/>
    </location>
</feature>
<proteinExistence type="predicted"/>
<feature type="transmembrane region" description="Helical" evidence="2">
    <location>
        <begin position="245"/>
        <end position="268"/>
    </location>
</feature>
<protein>
    <submittedName>
        <fullName evidence="3">Uncharacterized protein</fullName>
    </submittedName>
</protein>
<dbReference type="EMBL" id="MFGA01000020">
    <property type="protein sequence ID" value="OGF20824.1"/>
    <property type="molecule type" value="Genomic_DNA"/>
</dbReference>
<evidence type="ECO:0000313" key="4">
    <source>
        <dbReference type="Proteomes" id="UP000177407"/>
    </source>
</evidence>
<evidence type="ECO:0000256" key="2">
    <source>
        <dbReference type="SAM" id="Phobius"/>
    </source>
</evidence>
<comment type="caution">
    <text evidence="3">The sequence shown here is derived from an EMBL/GenBank/DDBJ whole genome shotgun (WGS) entry which is preliminary data.</text>
</comment>
<feature type="transmembrane region" description="Helical" evidence="2">
    <location>
        <begin position="98"/>
        <end position="117"/>
    </location>
</feature>
<gene>
    <name evidence="3" type="ORF">A2257_03600</name>
</gene>
<keyword evidence="2" id="KW-0472">Membrane</keyword>
<keyword evidence="2" id="KW-1133">Transmembrane helix</keyword>
<evidence type="ECO:0000256" key="1">
    <source>
        <dbReference type="SAM" id="MobiDB-lite"/>
    </source>
</evidence>
<evidence type="ECO:0000313" key="3">
    <source>
        <dbReference type="EMBL" id="OGF20824.1"/>
    </source>
</evidence>
<feature type="transmembrane region" description="Helical" evidence="2">
    <location>
        <begin position="178"/>
        <end position="196"/>
    </location>
</feature>